<reference evidence="3" key="1">
    <citation type="submission" date="2016-06" db="UniProtKB">
        <authorList>
            <consortium name="WormBaseParasite"/>
        </authorList>
    </citation>
    <scope>IDENTIFICATION</scope>
</reference>
<dbReference type="EMBL" id="UYWY01022004">
    <property type="protein sequence ID" value="VDM45314.1"/>
    <property type="molecule type" value="Genomic_DNA"/>
</dbReference>
<protein>
    <submittedName>
        <fullName evidence="3">DUF1534 domain-containing protein</fullName>
    </submittedName>
</protein>
<organism evidence="2 3">
    <name type="scientific">Toxocara canis</name>
    <name type="common">Canine roundworm</name>
    <dbReference type="NCBI Taxonomy" id="6265"/>
    <lineage>
        <taxon>Eukaryota</taxon>
        <taxon>Metazoa</taxon>
        <taxon>Ecdysozoa</taxon>
        <taxon>Nematoda</taxon>
        <taxon>Chromadorea</taxon>
        <taxon>Rhabditida</taxon>
        <taxon>Spirurina</taxon>
        <taxon>Ascaridomorpha</taxon>
        <taxon>Ascaridoidea</taxon>
        <taxon>Toxocaridae</taxon>
        <taxon>Toxocara</taxon>
    </lineage>
</organism>
<gene>
    <name evidence="1" type="ORF">TCNE_LOCUS13993</name>
</gene>
<name>A0A183UZS3_TOXCA</name>
<dbReference type="AlphaFoldDB" id="A0A183UZS3"/>
<accession>A0A183UZS3</accession>
<proteinExistence type="predicted"/>
<evidence type="ECO:0000313" key="2">
    <source>
        <dbReference type="Proteomes" id="UP000050794"/>
    </source>
</evidence>
<evidence type="ECO:0000313" key="1">
    <source>
        <dbReference type="EMBL" id="VDM45314.1"/>
    </source>
</evidence>
<dbReference type="WBParaSite" id="TCNE_0001399301-mRNA-1">
    <property type="protein sequence ID" value="TCNE_0001399301-mRNA-1"/>
    <property type="gene ID" value="TCNE_0001399301"/>
</dbReference>
<evidence type="ECO:0000313" key="3">
    <source>
        <dbReference type="WBParaSite" id="TCNE_0001399301-mRNA-1"/>
    </source>
</evidence>
<reference evidence="1 2" key="2">
    <citation type="submission" date="2018-11" db="EMBL/GenBank/DDBJ databases">
        <authorList>
            <consortium name="Pathogen Informatics"/>
        </authorList>
    </citation>
    <scope>NUCLEOTIDE SEQUENCE [LARGE SCALE GENOMIC DNA]</scope>
</reference>
<dbReference type="Proteomes" id="UP000050794">
    <property type="component" value="Unassembled WGS sequence"/>
</dbReference>
<sequence length="103" mass="11417">MQTTNAMRDEARTRGHACSLTITIYGCGGDARRTKEVSGALTGLRSRSLSFLVKRASCALFGCGQARRKQERERLLKNSCHGQRRSDVVVNGAQQWRILVLHG</sequence>
<keyword evidence="2" id="KW-1185">Reference proteome</keyword>